<dbReference type="InterPro" id="IPR039331">
    <property type="entry name" value="PAPs-like"/>
</dbReference>
<organism evidence="5 6">
    <name type="scientific">Phytophthora lilii</name>
    <dbReference type="NCBI Taxonomy" id="2077276"/>
    <lineage>
        <taxon>Eukaryota</taxon>
        <taxon>Sar</taxon>
        <taxon>Stramenopiles</taxon>
        <taxon>Oomycota</taxon>
        <taxon>Peronosporomycetes</taxon>
        <taxon>Peronosporales</taxon>
        <taxon>Peronosporaceae</taxon>
        <taxon>Phytophthora</taxon>
    </lineage>
</organism>
<evidence type="ECO:0000313" key="5">
    <source>
        <dbReference type="EMBL" id="GMF15792.1"/>
    </source>
</evidence>
<dbReference type="Gene3D" id="3.60.21.10">
    <property type="match status" value="1"/>
</dbReference>
<dbReference type="GO" id="GO:0003993">
    <property type="term" value="F:acid phosphatase activity"/>
    <property type="evidence" value="ECO:0007669"/>
    <property type="project" value="UniProtKB-EC"/>
</dbReference>
<dbReference type="GO" id="GO:0046872">
    <property type="term" value="F:metal ion binding"/>
    <property type="evidence" value="ECO:0007669"/>
    <property type="project" value="InterPro"/>
</dbReference>
<keyword evidence="2" id="KW-0378">Hydrolase</keyword>
<evidence type="ECO:0000256" key="1">
    <source>
        <dbReference type="ARBA" id="ARBA00022729"/>
    </source>
</evidence>
<dbReference type="Pfam" id="PF00149">
    <property type="entry name" value="Metallophos"/>
    <property type="match status" value="1"/>
</dbReference>
<comment type="catalytic activity">
    <reaction evidence="2">
        <text>a phosphate monoester + H2O = an alcohol + phosphate</text>
        <dbReference type="Rhea" id="RHEA:15017"/>
        <dbReference type="ChEBI" id="CHEBI:15377"/>
        <dbReference type="ChEBI" id="CHEBI:30879"/>
        <dbReference type="ChEBI" id="CHEBI:43474"/>
        <dbReference type="ChEBI" id="CHEBI:67140"/>
        <dbReference type="EC" id="3.1.3.2"/>
    </reaction>
</comment>
<dbReference type="InterPro" id="IPR029052">
    <property type="entry name" value="Metallo-depent_PP-like"/>
</dbReference>
<dbReference type="Proteomes" id="UP001165083">
    <property type="component" value="Unassembled WGS sequence"/>
</dbReference>
<reference evidence="5" key="1">
    <citation type="submission" date="2023-04" db="EMBL/GenBank/DDBJ databases">
        <title>Phytophthora lilii NBRC 32176.</title>
        <authorList>
            <person name="Ichikawa N."/>
            <person name="Sato H."/>
            <person name="Tonouchi N."/>
        </authorList>
    </citation>
    <scope>NUCLEOTIDE SEQUENCE</scope>
    <source>
        <strain evidence="5">NBRC 32176</strain>
    </source>
</reference>
<feature type="domain" description="Calcineurin-like phosphoesterase" evidence="3">
    <location>
        <begin position="94"/>
        <end position="285"/>
    </location>
</feature>
<keyword evidence="6" id="KW-1185">Reference proteome</keyword>
<dbReference type="EC" id="3.1.3.2" evidence="2"/>
<comment type="caution">
    <text evidence="5">The sequence shown here is derived from an EMBL/GenBank/DDBJ whole genome shotgun (WGS) entry which is preliminary data.</text>
</comment>
<dbReference type="Gene3D" id="2.60.40.380">
    <property type="entry name" value="Purple acid phosphatase-like, N-terminal"/>
    <property type="match status" value="1"/>
</dbReference>
<evidence type="ECO:0000313" key="6">
    <source>
        <dbReference type="Proteomes" id="UP001165083"/>
    </source>
</evidence>
<evidence type="ECO:0000256" key="2">
    <source>
        <dbReference type="RuleBase" id="RU361203"/>
    </source>
</evidence>
<accession>A0A9W6WTN5</accession>
<name>A0A9W6WTN5_9STRA</name>
<sequence length="301" mass="33384">MTLSWSTYAQVNDSAVWIGNSEDALNSDTALVTHTSYYHDATYNMFHHHATVSGLTPHTKYFYKVGSKSKKFTSEVYSFVTARAASDSSTFNMAIYGDLGAGNESNNTLAYVSTLTSDKVDLIYHIGDIGYADNDWLMPDQLDGFFYEKVYNGWMNSMAPVMSSIPYMVIVGNHEADCHSPAYGASPEKINMLRNYTAYNAQFKMPSKEVAGTLNMWYSFEHGAIHFTSVSSETDYKGMPSTESASPQRNEHFGDQLVWVEEDLKKAAANRGNVPWIIVGMHRPLCDVSGCPNGVPADQNA</sequence>
<dbReference type="EMBL" id="BSXW01000230">
    <property type="protein sequence ID" value="GMF15792.1"/>
    <property type="molecule type" value="Genomic_DNA"/>
</dbReference>
<dbReference type="SUPFAM" id="SSF49363">
    <property type="entry name" value="Purple acid phosphatase, N-terminal domain"/>
    <property type="match status" value="1"/>
</dbReference>
<dbReference type="InterPro" id="IPR004843">
    <property type="entry name" value="Calcineurin-like_PHP"/>
</dbReference>
<proteinExistence type="inferred from homology"/>
<dbReference type="PANTHER" id="PTHR22953:SF153">
    <property type="entry name" value="PURPLE ACID PHOSPHATASE"/>
    <property type="match status" value="1"/>
</dbReference>
<dbReference type="AlphaFoldDB" id="A0A9W6WTN5"/>
<dbReference type="InterPro" id="IPR015914">
    <property type="entry name" value="PAPs_N"/>
</dbReference>
<dbReference type="PANTHER" id="PTHR22953">
    <property type="entry name" value="ACID PHOSPHATASE RELATED"/>
    <property type="match status" value="1"/>
</dbReference>
<gene>
    <name evidence="5" type="ORF">Plil01_000550200</name>
</gene>
<keyword evidence="1" id="KW-0732">Signal</keyword>
<feature type="domain" description="Purple acid phosphatase N-terminal" evidence="4">
    <location>
        <begin position="1"/>
        <end position="81"/>
    </location>
</feature>
<dbReference type="Pfam" id="PF16656">
    <property type="entry name" value="Pur_ac_phosph_N"/>
    <property type="match status" value="1"/>
</dbReference>
<comment type="similarity">
    <text evidence="2">Belongs to the metallophosphoesterase superfamily. Purple acid phosphatase family.</text>
</comment>
<dbReference type="OrthoDB" id="45007at2759"/>
<evidence type="ECO:0000259" key="3">
    <source>
        <dbReference type="Pfam" id="PF00149"/>
    </source>
</evidence>
<dbReference type="InterPro" id="IPR008963">
    <property type="entry name" value="Purple_acid_Pase-like_N"/>
</dbReference>
<dbReference type="SUPFAM" id="SSF56300">
    <property type="entry name" value="Metallo-dependent phosphatases"/>
    <property type="match status" value="1"/>
</dbReference>
<protein>
    <recommendedName>
        <fullName evidence="2">Purple acid phosphatase</fullName>
        <ecNumber evidence="2">3.1.3.2</ecNumber>
    </recommendedName>
</protein>
<evidence type="ECO:0000259" key="4">
    <source>
        <dbReference type="Pfam" id="PF16656"/>
    </source>
</evidence>